<evidence type="ECO:0000259" key="2">
    <source>
        <dbReference type="Pfam" id="PF13648"/>
    </source>
</evidence>
<sequence>MNKEYLKGKWVHSFEEDSGDEMVYRPEGFSLPLARGRDKINLEEDGKLVNSHPGRDDVPRSDTGSWQLEQDKLILRFDTDNKEQYTICEISTEKLVLKREV</sequence>
<keyword evidence="4" id="KW-1185">Reference proteome</keyword>
<comment type="caution">
    <text evidence="3">The sequence shown here is derived from an EMBL/GenBank/DDBJ whole genome shotgun (WGS) entry which is preliminary data.</text>
</comment>
<name>A0ABV6HRX7_9SPHI</name>
<dbReference type="EMBL" id="JBHLWO010000007">
    <property type="protein sequence ID" value="MFC0321648.1"/>
    <property type="molecule type" value="Genomic_DNA"/>
</dbReference>
<feature type="domain" description="Lipocalin-like" evidence="2">
    <location>
        <begin position="6"/>
        <end position="97"/>
    </location>
</feature>
<protein>
    <submittedName>
        <fullName evidence="3">Lipocalin family protein</fullName>
    </submittedName>
</protein>
<organism evidence="3 4">
    <name type="scientific">Olivibacter oleidegradans</name>
    <dbReference type="NCBI Taxonomy" id="760123"/>
    <lineage>
        <taxon>Bacteria</taxon>
        <taxon>Pseudomonadati</taxon>
        <taxon>Bacteroidota</taxon>
        <taxon>Sphingobacteriia</taxon>
        <taxon>Sphingobacteriales</taxon>
        <taxon>Sphingobacteriaceae</taxon>
        <taxon>Olivibacter</taxon>
    </lineage>
</organism>
<evidence type="ECO:0000313" key="4">
    <source>
        <dbReference type="Proteomes" id="UP001589774"/>
    </source>
</evidence>
<evidence type="ECO:0000313" key="3">
    <source>
        <dbReference type="EMBL" id="MFC0321648.1"/>
    </source>
</evidence>
<evidence type="ECO:0000256" key="1">
    <source>
        <dbReference type="SAM" id="MobiDB-lite"/>
    </source>
</evidence>
<dbReference type="RefSeq" id="WP_377477958.1">
    <property type="nucleotide sequence ID" value="NZ_JBHLWO010000007.1"/>
</dbReference>
<feature type="region of interest" description="Disordered" evidence="1">
    <location>
        <begin position="42"/>
        <end position="64"/>
    </location>
</feature>
<dbReference type="Pfam" id="PF13648">
    <property type="entry name" value="Lipocalin_4"/>
    <property type="match status" value="1"/>
</dbReference>
<gene>
    <name evidence="3" type="ORF">ACFFI0_25270</name>
</gene>
<accession>A0ABV6HRX7</accession>
<feature type="compositionally biased region" description="Basic and acidic residues" evidence="1">
    <location>
        <begin position="42"/>
        <end position="60"/>
    </location>
</feature>
<dbReference type="Proteomes" id="UP001589774">
    <property type="component" value="Unassembled WGS sequence"/>
</dbReference>
<proteinExistence type="predicted"/>
<reference evidence="3 4" key="1">
    <citation type="submission" date="2024-09" db="EMBL/GenBank/DDBJ databases">
        <authorList>
            <person name="Sun Q."/>
            <person name="Mori K."/>
        </authorList>
    </citation>
    <scope>NUCLEOTIDE SEQUENCE [LARGE SCALE GENOMIC DNA]</scope>
    <source>
        <strain evidence="3 4">CCM 7765</strain>
    </source>
</reference>
<dbReference type="InterPro" id="IPR024311">
    <property type="entry name" value="Lipocalin-like"/>
</dbReference>